<name>A0A552H9L4_MICVR</name>
<organism evidence="1 2">
    <name type="scientific">Microcystis viridis Mv_BB_P_19951000_S68D</name>
    <dbReference type="NCBI Taxonomy" id="2486270"/>
    <lineage>
        <taxon>Bacteria</taxon>
        <taxon>Bacillati</taxon>
        <taxon>Cyanobacteriota</taxon>
        <taxon>Cyanophyceae</taxon>
        <taxon>Oscillatoriophycideae</taxon>
        <taxon>Chroococcales</taxon>
        <taxon>Microcystaceae</taxon>
        <taxon>Microcystis</taxon>
    </lineage>
</organism>
<evidence type="ECO:0000313" key="2">
    <source>
        <dbReference type="Proteomes" id="UP000320674"/>
    </source>
</evidence>
<sequence length="149" mass="17646">MLSTAKKLYDTDFNLWVEETANLLKEGKWEYLDLENLIEEIEAMGRSDKKALKSNLEKLLLHILKWKYQPSKRSHSWQYSITEHCLRLLEVFEDSPSLKVYFEEVFDKCYQNACLLAARETGLDKKNFPELCPFAKTDILNPEYLPDQY</sequence>
<reference evidence="1 2" key="1">
    <citation type="submission" date="2019-01" db="EMBL/GenBank/DDBJ databases">
        <title>Coherence of Microcystis species and biogeography revealed through population genomics.</title>
        <authorList>
            <person name="Perez-Carrascal O.M."/>
            <person name="Terrat Y."/>
            <person name="Giani A."/>
            <person name="Fortin N."/>
            <person name="Tromas N."/>
            <person name="Shapiro B.J."/>
        </authorList>
    </citation>
    <scope>NUCLEOTIDE SEQUENCE [LARGE SCALE GENOMIC DNA]</scope>
    <source>
        <strain evidence="1">Mv_BB_P_19951000_S68D</strain>
    </source>
</reference>
<dbReference type="InterPro" id="IPR002636">
    <property type="entry name" value="DUF29"/>
</dbReference>
<evidence type="ECO:0000313" key="1">
    <source>
        <dbReference type="EMBL" id="TRU67907.1"/>
    </source>
</evidence>
<dbReference type="AlphaFoldDB" id="A0A552H9L4"/>
<accession>A0A552H9L4</accession>
<gene>
    <name evidence="1" type="ORF">EWV77_21300</name>
</gene>
<proteinExistence type="predicted"/>
<dbReference type="Proteomes" id="UP000320674">
    <property type="component" value="Unassembled WGS sequence"/>
</dbReference>
<dbReference type="EMBL" id="SFAZ01000302">
    <property type="protein sequence ID" value="TRU67907.1"/>
    <property type="molecule type" value="Genomic_DNA"/>
</dbReference>
<dbReference type="PANTHER" id="PTHR34235">
    <property type="entry name" value="SLR1203 PROTEIN-RELATED"/>
    <property type="match status" value="1"/>
</dbReference>
<dbReference type="Pfam" id="PF01724">
    <property type="entry name" value="DUF29"/>
    <property type="match status" value="1"/>
</dbReference>
<comment type="caution">
    <text evidence="1">The sequence shown here is derived from an EMBL/GenBank/DDBJ whole genome shotgun (WGS) entry which is preliminary data.</text>
</comment>
<dbReference type="PANTHER" id="PTHR34235:SF3">
    <property type="entry name" value="SLR1203 PROTEIN"/>
    <property type="match status" value="1"/>
</dbReference>
<dbReference type="Gene3D" id="1.20.1220.20">
    <property type="entry name" value="Uncharcterised protein PF01724"/>
    <property type="match status" value="1"/>
</dbReference>
<protein>
    <submittedName>
        <fullName evidence="1">DUF29 domain-containing protein</fullName>
    </submittedName>
</protein>